<evidence type="ECO:0000259" key="8">
    <source>
        <dbReference type="Pfam" id="PF25967"/>
    </source>
</evidence>
<evidence type="ECO:0000256" key="1">
    <source>
        <dbReference type="ARBA" id="ARBA00004196"/>
    </source>
</evidence>
<dbReference type="InterPro" id="IPR058627">
    <property type="entry name" value="MdtA-like_C"/>
</dbReference>
<feature type="domain" description="Multidrug resistance protein MdtA-like barrel-sandwich hybrid" evidence="6">
    <location>
        <begin position="62"/>
        <end position="203"/>
    </location>
</feature>
<dbReference type="Pfam" id="PF25944">
    <property type="entry name" value="Beta-barrel_RND"/>
    <property type="match status" value="1"/>
</dbReference>
<keyword evidence="10" id="KW-1185">Reference proteome</keyword>
<proteinExistence type="inferred from homology"/>
<feature type="domain" description="Multidrug resistance protein MdtA-like alpha-helical hairpin" evidence="5">
    <location>
        <begin position="102"/>
        <end position="169"/>
    </location>
</feature>
<keyword evidence="4" id="KW-0732">Signal</keyword>
<gene>
    <name evidence="9" type="ORF">SAMN04488001_1764</name>
</gene>
<evidence type="ECO:0000256" key="3">
    <source>
        <dbReference type="SAM" id="Coils"/>
    </source>
</evidence>
<dbReference type="RefSeq" id="WP_089946536.1">
    <property type="nucleotide sequence ID" value="NZ_FNOI01000002.1"/>
</dbReference>
<dbReference type="Gene3D" id="2.40.30.170">
    <property type="match status" value="1"/>
</dbReference>
<comment type="similarity">
    <text evidence="2">Belongs to the membrane fusion protein (MFP) (TC 8.A.1) family.</text>
</comment>
<feature type="chain" id="PRO_5011661828" evidence="4">
    <location>
        <begin position="29"/>
        <end position="384"/>
    </location>
</feature>
<dbReference type="Proteomes" id="UP000199441">
    <property type="component" value="Unassembled WGS sequence"/>
</dbReference>
<dbReference type="NCBIfam" id="TIGR01730">
    <property type="entry name" value="RND_mfp"/>
    <property type="match status" value="1"/>
</dbReference>
<dbReference type="GO" id="GO:0046677">
    <property type="term" value="P:response to antibiotic"/>
    <property type="evidence" value="ECO:0007669"/>
    <property type="project" value="TreeGrafter"/>
</dbReference>
<dbReference type="PANTHER" id="PTHR30158:SF3">
    <property type="entry name" value="MULTIDRUG EFFLUX PUMP SUBUNIT ACRA-RELATED"/>
    <property type="match status" value="1"/>
</dbReference>
<accession>A0A1H2W9F4</accession>
<evidence type="ECO:0000259" key="7">
    <source>
        <dbReference type="Pfam" id="PF25944"/>
    </source>
</evidence>
<dbReference type="Pfam" id="PF25967">
    <property type="entry name" value="RND-MFP_C"/>
    <property type="match status" value="1"/>
</dbReference>
<comment type="subcellular location">
    <subcellularLocation>
        <location evidence="1">Cell envelope</location>
    </subcellularLocation>
</comment>
<reference evidence="10" key="1">
    <citation type="submission" date="2016-10" db="EMBL/GenBank/DDBJ databases">
        <authorList>
            <person name="Varghese N."/>
            <person name="Submissions S."/>
        </authorList>
    </citation>
    <scope>NUCLEOTIDE SEQUENCE [LARGE SCALE GENOMIC DNA]</scope>
    <source>
        <strain evidence="10">DSM 26922</strain>
    </source>
</reference>
<dbReference type="STRING" id="670155.SAMN04488001_1764"/>
<evidence type="ECO:0000259" key="6">
    <source>
        <dbReference type="Pfam" id="PF25917"/>
    </source>
</evidence>
<keyword evidence="3" id="KW-0175">Coiled coil</keyword>
<dbReference type="InterPro" id="IPR058624">
    <property type="entry name" value="MdtA-like_HH"/>
</dbReference>
<dbReference type="OrthoDB" id="9816569at2"/>
<evidence type="ECO:0000313" key="10">
    <source>
        <dbReference type="Proteomes" id="UP000199441"/>
    </source>
</evidence>
<evidence type="ECO:0000259" key="5">
    <source>
        <dbReference type="Pfam" id="PF25876"/>
    </source>
</evidence>
<dbReference type="GO" id="GO:0022857">
    <property type="term" value="F:transmembrane transporter activity"/>
    <property type="evidence" value="ECO:0007669"/>
    <property type="project" value="InterPro"/>
</dbReference>
<dbReference type="Pfam" id="PF25917">
    <property type="entry name" value="BSH_RND"/>
    <property type="match status" value="1"/>
</dbReference>
<feature type="signal peptide" evidence="4">
    <location>
        <begin position="1"/>
        <end position="28"/>
    </location>
</feature>
<dbReference type="Gene3D" id="2.40.50.100">
    <property type="match status" value="1"/>
</dbReference>
<dbReference type="SUPFAM" id="SSF111369">
    <property type="entry name" value="HlyD-like secretion proteins"/>
    <property type="match status" value="1"/>
</dbReference>
<dbReference type="FunFam" id="2.40.420.20:FF:000001">
    <property type="entry name" value="Efflux RND transporter periplasmic adaptor subunit"/>
    <property type="match status" value="1"/>
</dbReference>
<dbReference type="InterPro" id="IPR058625">
    <property type="entry name" value="MdtA-like_BSH"/>
</dbReference>
<dbReference type="EMBL" id="FNOI01000002">
    <property type="protein sequence ID" value="SDW77145.1"/>
    <property type="molecule type" value="Genomic_DNA"/>
</dbReference>
<dbReference type="GO" id="GO:0005886">
    <property type="term" value="C:plasma membrane"/>
    <property type="evidence" value="ECO:0007669"/>
    <property type="project" value="UniProtKB-SubCell"/>
</dbReference>
<feature type="domain" description="Multidrug resistance protein MdtA-like beta-barrel" evidence="7">
    <location>
        <begin position="208"/>
        <end position="295"/>
    </location>
</feature>
<evidence type="ECO:0000256" key="4">
    <source>
        <dbReference type="SAM" id="SignalP"/>
    </source>
</evidence>
<name>A0A1H2W9F4_9RHOB</name>
<organism evidence="9 10">
    <name type="scientific">Litoreibacter albidus</name>
    <dbReference type="NCBI Taxonomy" id="670155"/>
    <lineage>
        <taxon>Bacteria</taxon>
        <taxon>Pseudomonadati</taxon>
        <taxon>Pseudomonadota</taxon>
        <taxon>Alphaproteobacteria</taxon>
        <taxon>Rhodobacterales</taxon>
        <taxon>Roseobacteraceae</taxon>
        <taxon>Litoreibacter</taxon>
    </lineage>
</organism>
<dbReference type="InterPro" id="IPR058626">
    <property type="entry name" value="MdtA-like_b-barrel"/>
</dbReference>
<dbReference type="Pfam" id="PF25876">
    <property type="entry name" value="HH_MFP_RND"/>
    <property type="match status" value="1"/>
</dbReference>
<dbReference type="PANTHER" id="PTHR30158">
    <property type="entry name" value="ACRA/E-RELATED COMPONENT OF DRUG EFFLUX TRANSPORTER"/>
    <property type="match status" value="1"/>
</dbReference>
<dbReference type="Gene3D" id="1.10.287.470">
    <property type="entry name" value="Helix hairpin bin"/>
    <property type="match status" value="1"/>
</dbReference>
<feature type="coiled-coil region" evidence="3">
    <location>
        <begin position="95"/>
        <end position="129"/>
    </location>
</feature>
<evidence type="ECO:0000256" key="2">
    <source>
        <dbReference type="ARBA" id="ARBA00009477"/>
    </source>
</evidence>
<dbReference type="AlphaFoldDB" id="A0A1H2W9F4"/>
<evidence type="ECO:0000313" key="9">
    <source>
        <dbReference type="EMBL" id="SDW77145.1"/>
    </source>
</evidence>
<protein>
    <submittedName>
        <fullName evidence="9">Membrane fusion protein, multidrug efflux system</fullName>
    </submittedName>
</protein>
<sequence>MPRTSFARISGLSAAFILALALPMAATAQDGPPPTPVTVVTLEASDVTLTAPLPGRVAASSEAEVRPQVNGIIRERLYVEGRPVAKGDLLYRIDSASYEAQKASAEAQLAQANASLKSAERELGRQQALKARNVVSQQNLDNAVSAREIALASVKVAEAQVLATEIDLERTAIRAPIAGIAGLSDVSPGALVTSGQATPLTTIRALDPVHVDVTQAAADMLRWRRADGGAKFAEELGQIVELKLADGTTYEHQGELSAAEPHVKEDTGTIVLRLSFPNPDGFLLPGMYVQVDMPQGVVKNAILVPQQAVSRDRRGEPMALVVNADNVVEQRKLTVLRDQGNHWVVTAGVAEKERVIVSGLQKTAAGATVTPQEQGAAEAPAENN</sequence>
<dbReference type="InterPro" id="IPR006143">
    <property type="entry name" value="RND_pump_MFP"/>
</dbReference>
<dbReference type="Gene3D" id="2.40.420.20">
    <property type="match status" value="1"/>
</dbReference>
<feature type="domain" description="Multidrug resistance protein MdtA-like C-terminal permuted SH3" evidence="8">
    <location>
        <begin position="300"/>
        <end position="362"/>
    </location>
</feature>